<evidence type="ECO:0000256" key="1">
    <source>
        <dbReference type="SAM" id="MobiDB-lite"/>
    </source>
</evidence>
<sequence length="82" mass="8741">MLQTPHQQRPGITGSAQHQVQAAGAEGIRRKKRRLVKERDLTVQARNTRAKTASQKGGAAAESSDADDRGSDGDAADMSEIV</sequence>
<keyword evidence="3" id="KW-1185">Reference proteome</keyword>
<dbReference type="EMBL" id="JALJOT010000019">
    <property type="protein sequence ID" value="KAK9901107.1"/>
    <property type="molecule type" value="Genomic_DNA"/>
</dbReference>
<organism evidence="2 3">
    <name type="scientific">Coccomyxa subellipsoidea</name>
    <dbReference type="NCBI Taxonomy" id="248742"/>
    <lineage>
        <taxon>Eukaryota</taxon>
        <taxon>Viridiplantae</taxon>
        <taxon>Chlorophyta</taxon>
        <taxon>core chlorophytes</taxon>
        <taxon>Trebouxiophyceae</taxon>
        <taxon>Trebouxiophyceae incertae sedis</taxon>
        <taxon>Coccomyxaceae</taxon>
        <taxon>Coccomyxa</taxon>
    </lineage>
</organism>
<evidence type="ECO:0000313" key="3">
    <source>
        <dbReference type="Proteomes" id="UP001491310"/>
    </source>
</evidence>
<protein>
    <submittedName>
        <fullName evidence="2">Uncharacterized protein</fullName>
    </submittedName>
</protein>
<reference evidence="2 3" key="1">
    <citation type="journal article" date="2024" name="Nat. Commun.">
        <title>Phylogenomics reveals the evolutionary origins of lichenization in chlorophyte algae.</title>
        <authorList>
            <person name="Puginier C."/>
            <person name="Libourel C."/>
            <person name="Otte J."/>
            <person name="Skaloud P."/>
            <person name="Haon M."/>
            <person name="Grisel S."/>
            <person name="Petersen M."/>
            <person name="Berrin J.G."/>
            <person name="Delaux P.M."/>
            <person name="Dal Grande F."/>
            <person name="Keller J."/>
        </authorList>
    </citation>
    <scope>NUCLEOTIDE SEQUENCE [LARGE SCALE GENOMIC DNA]</scope>
    <source>
        <strain evidence="2 3">SAG 216-7</strain>
    </source>
</reference>
<proteinExistence type="predicted"/>
<comment type="caution">
    <text evidence="2">The sequence shown here is derived from an EMBL/GenBank/DDBJ whole genome shotgun (WGS) entry which is preliminary data.</text>
</comment>
<feature type="region of interest" description="Disordered" evidence="1">
    <location>
        <begin position="1"/>
        <end position="82"/>
    </location>
</feature>
<gene>
    <name evidence="2" type="ORF">WJX75_005625</name>
</gene>
<accession>A0ABR2YAK6</accession>
<dbReference type="Proteomes" id="UP001491310">
    <property type="component" value="Unassembled WGS sequence"/>
</dbReference>
<feature type="compositionally biased region" description="Polar residues" evidence="1">
    <location>
        <begin position="44"/>
        <end position="55"/>
    </location>
</feature>
<evidence type="ECO:0000313" key="2">
    <source>
        <dbReference type="EMBL" id="KAK9901107.1"/>
    </source>
</evidence>
<name>A0ABR2YAK6_9CHLO</name>